<dbReference type="EMBL" id="BIFH01000035">
    <property type="protein sequence ID" value="GCD99904.1"/>
    <property type="molecule type" value="Genomic_DNA"/>
</dbReference>
<organism evidence="4 5">
    <name type="scientific">Embleya hyalina</name>
    <dbReference type="NCBI Taxonomy" id="516124"/>
    <lineage>
        <taxon>Bacteria</taxon>
        <taxon>Bacillati</taxon>
        <taxon>Actinomycetota</taxon>
        <taxon>Actinomycetes</taxon>
        <taxon>Kitasatosporales</taxon>
        <taxon>Streptomycetaceae</taxon>
        <taxon>Embleya</taxon>
    </lineage>
</organism>
<accession>A0A401YZ43</accession>
<dbReference type="RefSeq" id="WP_126641665.1">
    <property type="nucleotide sequence ID" value="NZ_BIFH01000035.1"/>
</dbReference>
<keyword evidence="2" id="KW-0472">Membrane</keyword>
<dbReference type="OrthoDB" id="4730932at2"/>
<feature type="transmembrane region" description="Helical" evidence="2">
    <location>
        <begin position="78"/>
        <end position="99"/>
    </location>
</feature>
<keyword evidence="2" id="KW-1133">Transmembrane helix</keyword>
<keyword evidence="2" id="KW-0812">Transmembrane</keyword>
<keyword evidence="5" id="KW-1185">Reference proteome</keyword>
<evidence type="ECO:0000313" key="5">
    <source>
        <dbReference type="Proteomes" id="UP000286931"/>
    </source>
</evidence>
<evidence type="ECO:0000256" key="2">
    <source>
        <dbReference type="SAM" id="Phobius"/>
    </source>
</evidence>
<dbReference type="InterPro" id="IPR007969">
    <property type="entry name" value="DUF732"/>
</dbReference>
<evidence type="ECO:0000256" key="1">
    <source>
        <dbReference type="SAM" id="MobiDB-lite"/>
    </source>
</evidence>
<reference evidence="4 5" key="1">
    <citation type="submission" date="2018-12" db="EMBL/GenBank/DDBJ databases">
        <title>Draft genome sequence of Embleya hyalina NBRC 13850T.</title>
        <authorList>
            <person name="Komaki H."/>
            <person name="Hosoyama A."/>
            <person name="Kimura A."/>
            <person name="Ichikawa N."/>
            <person name="Tamura T."/>
        </authorList>
    </citation>
    <scope>NUCLEOTIDE SEQUENCE [LARGE SCALE GENOMIC DNA]</scope>
    <source>
        <strain evidence="4 5">NBRC 13850</strain>
    </source>
</reference>
<evidence type="ECO:0000313" key="4">
    <source>
        <dbReference type="EMBL" id="GCD99904.1"/>
    </source>
</evidence>
<feature type="region of interest" description="Disordered" evidence="1">
    <location>
        <begin position="99"/>
        <end position="161"/>
    </location>
</feature>
<name>A0A401YZ43_9ACTN</name>
<feature type="compositionally biased region" description="Low complexity" evidence="1">
    <location>
        <begin position="27"/>
        <end position="61"/>
    </location>
</feature>
<sequence length="235" mass="23987">MSYPPPPGQDPNQPYGQPQYGQPPYPGQSQGQGQYPGQYQQPQYPQGQPGPYGQPQYPGAYPQGGGYPPPPNQSRKGLWIGVSVVAVLAIVGVLVAVGLSGGDDDKKSTASSTSSATGTSAPKSGSPIPTTKATKRTVAPEPSDDDSTSAPGPGTRGLGEDNFLTTMHRLIPGTKSTPDAELVSQGKQACSDLKSGKTLLDTAMKVTAVSGVSEKGMLVGGAIAAFCPDQSGKVS</sequence>
<gene>
    <name evidence="4" type="ORF">EHYA_07628</name>
</gene>
<feature type="compositionally biased region" description="Low complexity" evidence="1">
    <location>
        <begin position="109"/>
        <end position="126"/>
    </location>
</feature>
<comment type="caution">
    <text evidence="4">The sequence shown here is derived from an EMBL/GenBank/DDBJ whole genome shotgun (WGS) entry which is preliminary data.</text>
</comment>
<protein>
    <recommendedName>
        <fullName evidence="3">DUF732 domain-containing protein</fullName>
    </recommendedName>
</protein>
<feature type="compositionally biased region" description="Low complexity" evidence="1">
    <location>
        <begin position="10"/>
        <end position="20"/>
    </location>
</feature>
<dbReference type="SUPFAM" id="SSF81995">
    <property type="entry name" value="beta-sandwich domain of Sec23/24"/>
    <property type="match status" value="1"/>
</dbReference>
<evidence type="ECO:0000259" key="3">
    <source>
        <dbReference type="Pfam" id="PF05305"/>
    </source>
</evidence>
<dbReference type="Proteomes" id="UP000286931">
    <property type="component" value="Unassembled WGS sequence"/>
</dbReference>
<feature type="region of interest" description="Disordered" evidence="1">
    <location>
        <begin position="1"/>
        <end position="74"/>
    </location>
</feature>
<dbReference type="AlphaFoldDB" id="A0A401YZ43"/>
<dbReference type="Pfam" id="PF05305">
    <property type="entry name" value="DUF732"/>
    <property type="match status" value="1"/>
</dbReference>
<proteinExistence type="predicted"/>
<feature type="domain" description="DUF732" evidence="3">
    <location>
        <begin position="160"/>
        <end position="229"/>
    </location>
</feature>